<dbReference type="AlphaFoldDB" id="A0AAD8TAZ7"/>
<dbReference type="InterPro" id="IPR037056">
    <property type="entry name" value="RNase_H1_N_sf"/>
</dbReference>
<feature type="compositionally biased region" description="Acidic residues" evidence="1">
    <location>
        <begin position="64"/>
        <end position="112"/>
    </location>
</feature>
<name>A0AAD8TAZ7_LOLMU</name>
<evidence type="ECO:0000313" key="3">
    <source>
        <dbReference type="EMBL" id="KAK1679269.1"/>
    </source>
</evidence>
<sequence length="567" mass="63020">MPSYIPGVLSPSTFGFYNDVPSATPVCVTPNLSPRYEDALPHGSFNPNTMFYSPTGPLEFDGASVEEEEEVEEEEGDGVEEGVEDDEDEEGGDEEDDEGAGEDADDLVEVDADGVKKKKKVSGTRGPKWKVLEDQCLCESWATVSHDSIIGANQKYGKYWTRIKAEFDERKLIKSEYNKFNKAMDLYRRNSDGHKSFALMHCYTKLKKNHKWRLTRVSLSKGKDAIDLDAPLATSAGRPIGNKAAKAALADAADKDHPKDAEFLNVPIANYNEMHTIFSVGLATGKYAMGSSEPLGSAAPSPAPEDADTQESDTVNLDADKPDDAPEKPTAGKRKRGAFADDELVAFTNMTVAVKEVAQAISANKPTDMHPDLYNAVMYMFGFTEDDVMVADTSPTFHVGAESLVLRRITFRHHQPSTCFLVPPVALSHLVDHKAQGSSFVGMIEPHRILWLRNYLGKYHGKWYVVFRGRVRGIYSSWRVGQDQVNGYSNNSYRGYATLEEAHQEYLSFLEEELQEDHAIDKEVPLAQLPPEEVHALQAAPPEVRPSRVKDYIIAFLIVVIVRILFF</sequence>
<dbReference type="EMBL" id="JAUUTY010000002">
    <property type="protein sequence ID" value="KAK1679269.1"/>
    <property type="molecule type" value="Genomic_DNA"/>
</dbReference>
<feature type="region of interest" description="Disordered" evidence="1">
    <location>
        <begin position="52"/>
        <end position="122"/>
    </location>
</feature>
<dbReference type="Gene3D" id="3.40.970.10">
    <property type="entry name" value="Ribonuclease H1, N-terminal domain"/>
    <property type="match status" value="1"/>
</dbReference>
<accession>A0AAD8TAZ7</accession>
<dbReference type="Pfam" id="PF01693">
    <property type="entry name" value="Cauli_VI"/>
    <property type="match status" value="1"/>
</dbReference>
<dbReference type="SUPFAM" id="SSF55658">
    <property type="entry name" value="L9 N-domain-like"/>
    <property type="match status" value="1"/>
</dbReference>
<comment type="caution">
    <text evidence="3">The sequence shown here is derived from an EMBL/GenBank/DDBJ whole genome shotgun (WGS) entry which is preliminary data.</text>
</comment>
<organism evidence="3 4">
    <name type="scientific">Lolium multiflorum</name>
    <name type="common">Italian ryegrass</name>
    <name type="synonym">Lolium perenne subsp. multiflorum</name>
    <dbReference type="NCBI Taxonomy" id="4521"/>
    <lineage>
        <taxon>Eukaryota</taxon>
        <taxon>Viridiplantae</taxon>
        <taxon>Streptophyta</taxon>
        <taxon>Embryophyta</taxon>
        <taxon>Tracheophyta</taxon>
        <taxon>Spermatophyta</taxon>
        <taxon>Magnoliopsida</taxon>
        <taxon>Liliopsida</taxon>
        <taxon>Poales</taxon>
        <taxon>Poaceae</taxon>
        <taxon>BOP clade</taxon>
        <taxon>Pooideae</taxon>
        <taxon>Poodae</taxon>
        <taxon>Poeae</taxon>
        <taxon>Poeae Chloroplast Group 2 (Poeae type)</taxon>
        <taxon>Loliodinae</taxon>
        <taxon>Loliinae</taxon>
        <taxon>Lolium</taxon>
    </lineage>
</organism>
<gene>
    <name evidence="3" type="ORF">QYE76_040117</name>
</gene>
<keyword evidence="4" id="KW-1185">Reference proteome</keyword>
<dbReference type="InterPro" id="IPR011320">
    <property type="entry name" value="RNase_H1_N"/>
</dbReference>
<dbReference type="Proteomes" id="UP001231189">
    <property type="component" value="Unassembled WGS sequence"/>
</dbReference>
<evidence type="ECO:0000259" key="2">
    <source>
        <dbReference type="Pfam" id="PF01693"/>
    </source>
</evidence>
<reference evidence="3" key="1">
    <citation type="submission" date="2023-07" db="EMBL/GenBank/DDBJ databases">
        <title>A chromosome-level genome assembly of Lolium multiflorum.</title>
        <authorList>
            <person name="Chen Y."/>
            <person name="Copetti D."/>
            <person name="Kolliker R."/>
            <person name="Studer B."/>
        </authorList>
    </citation>
    <scope>NUCLEOTIDE SEQUENCE</scope>
    <source>
        <strain evidence="3">02402/16</strain>
        <tissue evidence="3">Leaf</tissue>
    </source>
</reference>
<feature type="region of interest" description="Disordered" evidence="1">
    <location>
        <begin position="293"/>
        <end position="336"/>
    </location>
</feature>
<evidence type="ECO:0000256" key="1">
    <source>
        <dbReference type="SAM" id="MobiDB-lite"/>
    </source>
</evidence>
<evidence type="ECO:0000313" key="4">
    <source>
        <dbReference type="Proteomes" id="UP001231189"/>
    </source>
</evidence>
<feature type="compositionally biased region" description="Basic and acidic residues" evidence="1">
    <location>
        <begin position="318"/>
        <end position="327"/>
    </location>
</feature>
<proteinExistence type="predicted"/>
<feature type="domain" description="Ribonuclease H1 N-terminal" evidence="2">
    <location>
        <begin position="462"/>
        <end position="503"/>
    </location>
</feature>
<protein>
    <recommendedName>
        <fullName evidence="2">Ribonuclease H1 N-terminal domain-containing protein</fullName>
    </recommendedName>
</protein>
<dbReference type="InterPro" id="IPR009027">
    <property type="entry name" value="Ribosomal_bL9/RNase_H1_N"/>
</dbReference>
<dbReference type="PANTHER" id="PTHR47127">
    <property type="entry name" value="10A19I.15"/>
    <property type="match status" value="1"/>
</dbReference>